<evidence type="ECO:0000259" key="1">
    <source>
        <dbReference type="Pfam" id="PF00135"/>
    </source>
</evidence>
<dbReference type="Gene3D" id="3.40.50.1820">
    <property type="entry name" value="alpha/beta hydrolase"/>
    <property type="match status" value="1"/>
</dbReference>
<dbReference type="Proteomes" id="UP000077926">
    <property type="component" value="Chromosome"/>
</dbReference>
<organism evidence="2 3">
    <name type="scientific">Peribacillus muralis</name>
    <dbReference type="NCBI Taxonomy" id="264697"/>
    <lineage>
        <taxon>Bacteria</taxon>
        <taxon>Bacillati</taxon>
        <taxon>Bacillota</taxon>
        <taxon>Bacilli</taxon>
        <taxon>Bacillales</taxon>
        <taxon>Bacillaceae</taxon>
        <taxon>Peribacillus</taxon>
    </lineage>
</organism>
<gene>
    <name evidence="2" type="ORF">ABE28_006495</name>
</gene>
<dbReference type="InterPro" id="IPR029058">
    <property type="entry name" value="AB_hydrolase_fold"/>
</dbReference>
<reference evidence="2 3" key="1">
    <citation type="submission" date="2016-08" db="EMBL/GenBank/DDBJ databases">
        <title>Complete genome sequence of Bacillus muralis G25-68, a strain with toxicity to nematodes.</title>
        <authorList>
            <person name="Zheng Z."/>
        </authorList>
    </citation>
    <scope>NUCLEOTIDE SEQUENCE [LARGE SCALE GENOMIC DNA]</scope>
    <source>
        <strain evidence="2 3">G25-68</strain>
    </source>
</reference>
<dbReference type="InterPro" id="IPR050309">
    <property type="entry name" value="Type-B_Carboxylest/Lipase"/>
</dbReference>
<dbReference type="RefSeq" id="WP_064466525.1">
    <property type="nucleotide sequence ID" value="NZ_CP017080.1"/>
</dbReference>
<dbReference type="PANTHER" id="PTHR11559">
    <property type="entry name" value="CARBOXYLESTERASE"/>
    <property type="match status" value="1"/>
</dbReference>
<dbReference type="KEGG" id="bmur:ABE28_006495"/>
<protein>
    <recommendedName>
        <fullName evidence="1">Carboxylesterase type B domain-containing protein</fullName>
    </recommendedName>
</protein>
<name>A0A1B3XLD0_9BACI</name>
<accession>A0A1B3XLD0</accession>
<dbReference type="AlphaFoldDB" id="A0A1B3XLD0"/>
<feature type="domain" description="Carboxylesterase type B" evidence="1">
    <location>
        <begin position="5"/>
        <end position="474"/>
    </location>
</feature>
<dbReference type="SUPFAM" id="SSF53474">
    <property type="entry name" value="alpha/beta-Hydrolases"/>
    <property type="match status" value="1"/>
</dbReference>
<dbReference type="EMBL" id="CP017080">
    <property type="protein sequence ID" value="AOH53994.1"/>
    <property type="molecule type" value="Genomic_DNA"/>
</dbReference>
<evidence type="ECO:0000313" key="3">
    <source>
        <dbReference type="Proteomes" id="UP000077926"/>
    </source>
</evidence>
<dbReference type="InterPro" id="IPR002018">
    <property type="entry name" value="CarbesteraseB"/>
</dbReference>
<keyword evidence="3" id="KW-1185">Reference proteome</keyword>
<dbReference type="PROSITE" id="PS00941">
    <property type="entry name" value="CARBOXYLESTERASE_B_2"/>
    <property type="match status" value="1"/>
</dbReference>
<dbReference type="Pfam" id="PF00135">
    <property type="entry name" value="COesterase"/>
    <property type="match status" value="1"/>
</dbReference>
<evidence type="ECO:0000313" key="2">
    <source>
        <dbReference type="EMBL" id="AOH53994.1"/>
    </source>
</evidence>
<dbReference type="STRING" id="264697.ABE28_006495"/>
<dbReference type="OrthoDB" id="9775851at2"/>
<sequence>MIGSIVTTAKGHLQGTMENDICVWRGVRYAKAPIDALRFRSPEPVEKWSGVLDAVEFGAFQPQPNDGAGKGNMDEDCLYLNIWSPRADDKKRPVMVWVPGGTYISGAGSTGQFNGHSLAKNGDVVVVSIQYRLGALGFLDFTDLAGETEEFETNLGLRDQVASLKWVQENIEVFGGDPENVTIFGDLSGGSAVTTLLTVPSARGLFHKAIAESPSPACIAGKGSARQVSERFLQILGIGMDEIHRLKTISVADIIAASSRLQQENAQAFPGLLLPFGPVVDGDFLPDYPLDSIRSKKTEGIPLLIGINRDEASSLGQLDPHLIPSNAEMMFENTDPGAKERINNAYWFFPEREAAFGIGSDAVNHISSIRYAEAYSKIERTWMYHYDRKTASICLENGGGASIVENSFALQNFSATLVERIHSIRFRSAAHKVSNRIKNHWVNFAKYGNPNPPLGEIWPKYNEANRYTMIFNKRDYIEKDPNRMIRLAWEGIGGGTYK</sequence>
<proteinExistence type="predicted"/>
<dbReference type="InterPro" id="IPR019819">
    <property type="entry name" value="Carboxylesterase_B_CS"/>
</dbReference>